<feature type="compositionally biased region" description="Polar residues" evidence="5">
    <location>
        <begin position="1"/>
        <end position="18"/>
    </location>
</feature>
<keyword evidence="8" id="KW-1185">Reference proteome</keyword>
<keyword evidence="2" id="KW-0238">DNA-binding</keyword>
<name>A0A8H4W302_9HELO</name>
<organism evidence="7 8">
    <name type="scientific">Cudoniella acicularis</name>
    <dbReference type="NCBI Taxonomy" id="354080"/>
    <lineage>
        <taxon>Eukaryota</taxon>
        <taxon>Fungi</taxon>
        <taxon>Dikarya</taxon>
        <taxon>Ascomycota</taxon>
        <taxon>Pezizomycotina</taxon>
        <taxon>Leotiomycetes</taxon>
        <taxon>Helotiales</taxon>
        <taxon>Tricladiaceae</taxon>
        <taxon>Cudoniella</taxon>
    </lineage>
</organism>
<accession>A0A8H4W302</accession>
<feature type="region of interest" description="Disordered" evidence="5">
    <location>
        <begin position="1"/>
        <end position="33"/>
    </location>
</feature>
<dbReference type="PANTHER" id="PTHR31069">
    <property type="entry name" value="OLEATE-ACTIVATED TRANSCRIPTION FACTOR 1-RELATED"/>
    <property type="match status" value="1"/>
</dbReference>
<dbReference type="Pfam" id="PF00172">
    <property type="entry name" value="Zn_clus"/>
    <property type="match status" value="1"/>
</dbReference>
<gene>
    <name evidence="7" type="ORF">G7Y89_g5881</name>
</gene>
<dbReference type="SUPFAM" id="SSF57701">
    <property type="entry name" value="Zn2/Cys6 DNA-binding domain"/>
    <property type="match status" value="1"/>
</dbReference>
<dbReference type="SMART" id="SM00066">
    <property type="entry name" value="GAL4"/>
    <property type="match status" value="1"/>
</dbReference>
<dbReference type="InterPro" id="IPR036864">
    <property type="entry name" value="Zn2-C6_fun-type_DNA-bd_sf"/>
</dbReference>
<reference evidence="7 8" key="1">
    <citation type="submission" date="2020-03" db="EMBL/GenBank/DDBJ databases">
        <title>Draft Genome Sequence of Cudoniella acicularis.</title>
        <authorList>
            <person name="Buettner E."/>
            <person name="Kellner H."/>
        </authorList>
    </citation>
    <scope>NUCLEOTIDE SEQUENCE [LARGE SCALE GENOMIC DNA]</scope>
    <source>
        <strain evidence="7 8">DSM 108380</strain>
    </source>
</reference>
<proteinExistence type="predicted"/>
<keyword evidence="1" id="KW-0805">Transcription regulation</keyword>
<keyword evidence="3" id="KW-0804">Transcription</keyword>
<dbReference type="InterPro" id="IPR001138">
    <property type="entry name" value="Zn2Cys6_DnaBD"/>
</dbReference>
<dbReference type="PROSITE" id="PS50048">
    <property type="entry name" value="ZN2_CY6_FUNGAL_2"/>
    <property type="match status" value="1"/>
</dbReference>
<dbReference type="GO" id="GO:0008270">
    <property type="term" value="F:zinc ion binding"/>
    <property type="evidence" value="ECO:0007669"/>
    <property type="project" value="InterPro"/>
</dbReference>
<protein>
    <recommendedName>
        <fullName evidence="6">Zn(2)-C6 fungal-type domain-containing protein</fullName>
    </recommendedName>
</protein>
<feature type="region of interest" description="Disordered" evidence="5">
    <location>
        <begin position="269"/>
        <end position="299"/>
    </location>
</feature>
<sequence>MSVNSTKPQGQVESNSQPRKPVRGSSKEGSRSRSAHGCWTCRLRRKKCDETGPECIVCRERGLQCAGFAAVKPRWMDGGARQEAVHQEIKATVASVTRMKRMMKLVQSREKSSPKRRSMSIPPEYLANNRKLFNLQDDCYSSSVSRAASLGPAALEPVPIHPQVNPNWCTEPPIQWIQSQNLNNFYPEPPRSCPQFADNWLEGPIGENGIQFYDTQPQDPYLTFLSGESDVLQQYFTSEPESLGSSFAEVGVAKYDQLWSNSTYPPSPAISTTVPDNQASLKQATTSQPLSFSNTDNRGANTQDFELNLANTTKFQRQSPLSPVSEHSLLWASQSRLSSPPNLPTTGNSWHNRQALPREPAGLMVHTHGIESGETQYGGEQQRLREAAGILARHKDSLSGADTTEWRSTLSKAISSILDIRDEYLEACESRNYDIISDAELTSLADSIRSILWIDIITRTFESTETISPFRGHITRMLSASDQILHSGLGPEENWVLTCIESVTRLAQVKNMLSRDSAADMEELKHHEKVVLSNLEYQAGAVEPVSFNAASSQKNQTAKYISTFDFDLFPRRNTRIIYRISGNSKKCWDRHGQSHRLERTLHGGYRVGLAISGCSLFGGAGTSP</sequence>
<dbReference type="Proteomes" id="UP000566819">
    <property type="component" value="Unassembled WGS sequence"/>
</dbReference>
<evidence type="ECO:0000256" key="2">
    <source>
        <dbReference type="ARBA" id="ARBA00023125"/>
    </source>
</evidence>
<dbReference type="PROSITE" id="PS00463">
    <property type="entry name" value="ZN2_CY6_FUNGAL_1"/>
    <property type="match status" value="1"/>
</dbReference>
<dbReference type="GO" id="GO:0000981">
    <property type="term" value="F:DNA-binding transcription factor activity, RNA polymerase II-specific"/>
    <property type="evidence" value="ECO:0007669"/>
    <property type="project" value="InterPro"/>
</dbReference>
<keyword evidence="4" id="KW-0539">Nucleus</keyword>
<evidence type="ECO:0000313" key="7">
    <source>
        <dbReference type="EMBL" id="KAF4632248.1"/>
    </source>
</evidence>
<evidence type="ECO:0000259" key="6">
    <source>
        <dbReference type="PROSITE" id="PS50048"/>
    </source>
</evidence>
<dbReference type="AlphaFoldDB" id="A0A8H4W302"/>
<feature type="domain" description="Zn(2)-C6 fungal-type" evidence="6">
    <location>
        <begin position="37"/>
        <end position="65"/>
    </location>
</feature>
<comment type="caution">
    <text evidence="7">The sequence shown here is derived from an EMBL/GenBank/DDBJ whole genome shotgun (WGS) entry which is preliminary data.</text>
</comment>
<evidence type="ECO:0000256" key="1">
    <source>
        <dbReference type="ARBA" id="ARBA00023015"/>
    </source>
</evidence>
<dbReference type="Gene3D" id="4.10.240.10">
    <property type="entry name" value="Zn(2)-C6 fungal-type DNA-binding domain"/>
    <property type="match status" value="1"/>
</dbReference>
<dbReference type="PANTHER" id="PTHR31069:SF32">
    <property type="entry name" value="ARGININE METABOLISM REGULATION PROTEIN II"/>
    <property type="match status" value="1"/>
</dbReference>
<dbReference type="EMBL" id="JAAMPI010000364">
    <property type="protein sequence ID" value="KAF4632248.1"/>
    <property type="molecule type" value="Genomic_DNA"/>
</dbReference>
<dbReference type="OrthoDB" id="3477330at2759"/>
<dbReference type="InterPro" id="IPR050675">
    <property type="entry name" value="OAF3"/>
</dbReference>
<evidence type="ECO:0000256" key="5">
    <source>
        <dbReference type="SAM" id="MobiDB-lite"/>
    </source>
</evidence>
<dbReference type="GO" id="GO:0003677">
    <property type="term" value="F:DNA binding"/>
    <property type="evidence" value="ECO:0007669"/>
    <property type="project" value="UniProtKB-KW"/>
</dbReference>
<evidence type="ECO:0000256" key="4">
    <source>
        <dbReference type="ARBA" id="ARBA00023242"/>
    </source>
</evidence>
<evidence type="ECO:0000256" key="3">
    <source>
        <dbReference type="ARBA" id="ARBA00023163"/>
    </source>
</evidence>
<evidence type="ECO:0000313" key="8">
    <source>
        <dbReference type="Proteomes" id="UP000566819"/>
    </source>
</evidence>
<dbReference type="CDD" id="cd00067">
    <property type="entry name" value="GAL4"/>
    <property type="match status" value="1"/>
</dbReference>